<evidence type="ECO:0000256" key="1">
    <source>
        <dbReference type="SAM" id="Phobius"/>
    </source>
</evidence>
<dbReference type="Pfam" id="PF07301">
    <property type="entry name" value="DUF1453"/>
    <property type="match status" value="1"/>
</dbReference>
<evidence type="ECO:0000313" key="2">
    <source>
        <dbReference type="EMBL" id="MFC4619845.1"/>
    </source>
</evidence>
<dbReference type="EMBL" id="JBHSFW010000012">
    <property type="protein sequence ID" value="MFC4619845.1"/>
    <property type="molecule type" value="Genomic_DNA"/>
</dbReference>
<name>A0ABV9GRG4_9BACL</name>
<reference evidence="3" key="1">
    <citation type="journal article" date="2019" name="Int. J. Syst. Evol. Microbiol.">
        <title>The Global Catalogue of Microorganisms (GCM) 10K type strain sequencing project: providing services to taxonomists for standard genome sequencing and annotation.</title>
        <authorList>
            <consortium name="The Broad Institute Genomics Platform"/>
            <consortium name="The Broad Institute Genome Sequencing Center for Infectious Disease"/>
            <person name="Wu L."/>
            <person name="Ma J."/>
        </authorList>
    </citation>
    <scope>NUCLEOTIDE SEQUENCE [LARGE SCALE GENOMIC DNA]</scope>
    <source>
        <strain evidence="3">CGMCC 1.16306</strain>
    </source>
</reference>
<feature type="transmembrane region" description="Helical" evidence="1">
    <location>
        <begin position="145"/>
        <end position="165"/>
    </location>
</feature>
<keyword evidence="3" id="KW-1185">Reference proteome</keyword>
<dbReference type="InterPro" id="IPR058247">
    <property type="entry name" value="DUF1453"/>
</dbReference>
<feature type="transmembrane region" description="Helical" evidence="1">
    <location>
        <begin position="59"/>
        <end position="77"/>
    </location>
</feature>
<feature type="transmembrane region" description="Helical" evidence="1">
    <location>
        <begin position="6"/>
        <end position="22"/>
    </location>
</feature>
<proteinExistence type="predicted"/>
<keyword evidence="1" id="KW-0472">Membrane</keyword>
<keyword evidence="1" id="KW-1133">Transmembrane helix</keyword>
<keyword evidence="1" id="KW-0812">Transmembrane</keyword>
<gene>
    <name evidence="2" type="ORF">ACFO4N_14125</name>
</gene>
<protein>
    <submittedName>
        <fullName evidence="2">CcdC protein domain-containing protein</fullName>
    </submittedName>
</protein>
<accession>A0ABV9GRG4</accession>
<organism evidence="2 3">
    <name type="scientific">Camelliibacillus cellulosilyticus</name>
    <dbReference type="NCBI Taxonomy" id="2174486"/>
    <lineage>
        <taxon>Bacteria</taxon>
        <taxon>Bacillati</taxon>
        <taxon>Bacillota</taxon>
        <taxon>Bacilli</taxon>
        <taxon>Bacillales</taxon>
        <taxon>Sporolactobacillaceae</taxon>
        <taxon>Camelliibacillus</taxon>
    </lineage>
</organism>
<evidence type="ECO:0000313" key="3">
    <source>
        <dbReference type="Proteomes" id="UP001596022"/>
    </source>
</evidence>
<comment type="caution">
    <text evidence="2">The sequence shown here is derived from an EMBL/GenBank/DDBJ whole genome shotgun (WGS) entry which is preliminary data.</text>
</comment>
<sequence>MMLQPTTVFIFLLILFGIYRRIRRTIGWQPFDQRRMVIRTILLLVIGLIFFGLGAAHPISLISDIIGVLLGVILAYYSSTITQFENRDDRWYYQPNKWIGTVVSFIFIGRLAYRLIAIKSIGTAYAAQGTANGFQNANMVMGNSWTAGLLLIMFSYYVVYTMILLTKKKTLLDE</sequence>
<feature type="transmembrane region" description="Helical" evidence="1">
    <location>
        <begin position="36"/>
        <end position="53"/>
    </location>
</feature>
<feature type="transmembrane region" description="Helical" evidence="1">
    <location>
        <begin position="98"/>
        <end position="116"/>
    </location>
</feature>
<dbReference type="Proteomes" id="UP001596022">
    <property type="component" value="Unassembled WGS sequence"/>
</dbReference>